<name>A0A4U6U2Q3_SETVI</name>
<feature type="region of interest" description="Disordered" evidence="1">
    <location>
        <begin position="58"/>
        <end position="81"/>
    </location>
</feature>
<evidence type="ECO:0000313" key="2">
    <source>
        <dbReference type="EMBL" id="TKW07843.1"/>
    </source>
</evidence>
<reference evidence="2" key="1">
    <citation type="submission" date="2019-03" db="EMBL/GenBank/DDBJ databases">
        <title>WGS assembly of Setaria viridis.</title>
        <authorList>
            <person name="Huang P."/>
            <person name="Jenkins J."/>
            <person name="Grimwood J."/>
            <person name="Barry K."/>
            <person name="Healey A."/>
            <person name="Mamidi S."/>
            <person name="Sreedasyam A."/>
            <person name="Shu S."/>
            <person name="Feldman M."/>
            <person name="Wu J."/>
            <person name="Yu Y."/>
            <person name="Chen C."/>
            <person name="Johnson J."/>
            <person name="Rokhsar D."/>
            <person name="Baxter I."/>
            <person name="Schmutz J."/>
            <person name="Brutnell T."/>
            <person name="Kellogg E."/>
        </authorList>
    </citation>
    <scope>NUCLEOTIDE SEQUENCE [LARGE SCALE GENOMIC DNA]</scope>
</reference>
<dbReference type="AlphaFoldDB" id="A0A4U6U2Q3"/>
<organism evidence="2 3">
    <name type="scientific">Setaria viridis</name>
    <name type="common">Green bristlegrass</name>
    <name type="synonym">Setaria italica subsp. viridis</name>
    <dbReference type="NCBI Taxonomy" id="4556"/>
    <lineage>
        <taxon>Eukaryota</taxon>
        <taxon>Viridiplantae</taxon>
        <taxon>Streptophyta</taxon>
        <taxon>Embryophyta</taxon>
        <taxon>Tracheophyta</taxon>
        <taxon>Spermatophyta</taxon>
        <taxon>Magnoliopsida</taxon>
        <taxon>Liliopsida</taxon>
        <taxon>Poales</taxon>
        <taxon>Poaceae</taxon>
        <taxon>PACMAD clade</taxon>
        <taxon>Panicoideae</taxon>
        <taxon>Panicodae</taxon>
        <taxon>Paniceae</taxon>
        <taxon>Cenchrinae</taxon>
        <taxon>Setaria</taxon>
    </lineage>
</organism>
<evidence type="ECO:0000256" key="1">
    <source>
        <dbReference type="SAM" id="MobiDB-lite"/>
    </source>
</evidence>
<proteinExistence type="predicted"/>
<gene>
    <name evidence="2" type="ORF">SEVIR_7G334401v2</name>
</gene>
<sequence>MGTRLGGAPCGCFGAFTRLPLPAAARLRLPPARAADTSASQPPPAARLRGVLLEQVDEASKQGERRGRALPRARLAGGGRRAPGLWRSEAVLGGLSISAALEISQLQILFLVLGLLSLWSVDFLSRYILVEG</sequence>
<dbReference type="Proteomes" id="UP000298652">
    <property type="component" value="Chromosome 7"/>
</dbReference>
<protein>
    <submittedName>
        <fullName evidence="2">Uncharacterized protein</fullName>
    </submittedName>
</protein>
<accession>A0A4U6U2Q3</accession>
<dbReference type="Gramene" id="TKW07843">
    <property type="protein sequence ID" value="TKW07843"/>
    <property type="gene ID" value="SEVIR_7G334401v2"/>
</dbReference>
<feature type="compositionally biased region" description="Basic and acidic residues" evidence="1">
    <location>
        <begin position="58"/>
        <end position="67"/>
    </location>
</feature>
<dbReference type="EMBL" id="CM016558">
    <property type="protein sequence ID" value="TKW07843.1"/>
    <property type="molecule type" value="Genomic_DNA"/>
</dbReference>
<evidence type="ECO:0000313" key="3">
    <source>
        <dbReference type="Proteomes" id="UP000298652"/>
    </source>
</evidence>
<keyword evidence="3" id="KW-1185">Reference proteome</keyword>